<dbReference type="Gene3D" id="3.40.630.30">
    <property type="match status" value="1"/>
</dbReference>
<evidence type="ECO:0000259" key="1">
    <source>
        <dbReference type="PROSITE" id="PS51186"/>
    </source>
</evidence>
<reference evidence="2" key="1">
    <citation type="submission" date="2020-09" db="EMBL/GenBank/DDBJ databases">
        <title>A novel bacterium of genus Paenibacillus, isolated from South China Sea.</title>
        <authorList>
            <person name="Huang H."/>
            <person name="Mo K."/>
            <person name="Hu Y."/>
        </authorList>
    </citation>
    <scope>NUCLEOTIDE SEQUENCE</scope>
    <source>
        <strain evidence="2">IB182363</strain>
    </source>
</reference>
<dbReference type="GO" id="GO:0016747">
    <property type="term" value="F:acyltransferase activity, transferring groups other than amino-acyl groups"/>
    <property type="evidence" value="ECO:0007669"/>
    <property type="project" value="InterPro"/>
</dbReference>
<gene>
    <name evidence="2" type="ORF">IDH45_07710</name>
</gene>
<protein>
    <submittedName>
        <fullName evidence="2">GNAT family N-acetyltransferase</fullName>
    </submittedName>
</protein>
<evidence type="ECO:0000313" key="3">
    <source>
        <dbReference type="Proteomes" id="UP000639396"/>
    </source>
</evidence>
<name>A0A927C9C2_9BACL</name>
<dbReference type="SUPFAM" id="SSF55729">
    <property type="entry name" value="Acyl-CoA N-acyltransferases (Nat)"/>
    <property type="match status" value="1"/>
</dbReference>
<dbReference type="InterPro" id="IPR016181">
    <property type="entry name" value="Acyl_CoA_acyltransferase"/>
</dbReference>
<dbReference type="PROSITE" id="PS51186">
    <property type="entry name" value="GNAT"/>
    <property type="match status" value="1"/>
</dbReference>
<sequence length="256" mass="27761">MTASNWSTAVQTVKGVLSATLACPQTDLDRESVSVHEAKSLEGRLRFPLREKSLTLVTMGKGVVISCCADRMDWARRELGGLVPGQIFTARTAALLEELVAPDRQFMAGPDQKYVCSADHFRAFMVPSGVSVSTYRGDQVSGLYGYTRFKHALSFRADSLRPDMMAAVAVCDGTVVGIAGASADSETMWQIGVDVLPEYQGKGIGKAIVGTLTLSILREGITPYYSTITSNLQSRQLAASLGYWPAWVEMYARDNS</sequence>
<comment type="caution">
    <text evidence="2">The sequence shown here is derived from an EMBL/GenBank/DDBJ whole genome shotgun (WGS) entry which is preliminary data.</text>
</comment>
<dbReference type="Pfam" id="PF00583">
    <property type="entry name" value="Acetyltransf_1"/>
    <property type="match status" value="1"/>
</dbReference>
<dbReference type="AlphaFoldDB" id="A0A927C9C2"/>
<feature type="domain" description="N-acetyltransferase" evidence="1">
    <location>
        <begin position="130"/>
        <end position="256"/>
    </location>
</feature>
<accession>A0A927C9C2</accession>
<dbReference type="RefSeq" id="WP_190926244.1">
    <property type="nucleotide sequence ID" value="NZ_JACXJA010000007.1"/>
</dbReference>
<dbReference type="EMBL" id="JACXJA010000007">
    <property type="protein sequence ID" value="MBD2861866.1"/>
    <property type="molecule type" value="Genomic_DNA"/>
</dbReference>
<keyword evidence="3" id="KW-1185">Reference proteome</keyword>
<dbReference type="Proteomes" id="UP000639396">
    <property type="component" value="Unassembled WGS sequence"/>
</dbReference>
<organism evidence="2 3">
    <name type="scientific">Paenibacillus oceani</name>
    <dbReference type="NCBI Taxonomy" id="2772510"/>
    <lineage>
        <taxon>Bacteria</taxon>
        <taxon>Bacillati</taxon>
        <taxon>Bacillota</taxon>
        <taxon>Bacilli</taxon>
        <taxon>Bacillales</taxon>
        <taxon>Paenibacillaceae</taxon>
        <taxon>Paenibacillus</taxon>
    </lineage>
</organism>
<proteinExistence type="predicted"/>
<dbReference type="InterPro" id="IPR000182">
    <property type="entry name" value="GNAT_dom"/>
</dbReference>
<dbReference type="CDD" id="cd04301">
    <property type="entry name" value="NAT_SF"/>
    <property type="match status" value="1"/>
</dbReference>
<evidence type="ECO:0000313" key="2">
    <source>
        <dbReference type="EMBL" id="MBD2861866.1"/>
    </source>
</evidence>